<dbReference type="Proteomes" id="UP000749646">
    <property type="component" value="Unassembled WGS sequence"/>
</dbReference>
<dbReference type="InterPro" id="IPR039930">
    <property type="entry name" value="RALGAPB"/>
</dbReference>
<dbReference type="GO" id="GO:0005096">
    <property type="term" value="F:GTPase activator activity"/>
    <property type="evidence" value="ECO:0007669"/>
    <property type="project" value="InterPro"/>
</dbReference>
<dbReference type="OrthoDB" id="1749473at2759"/>
<dbReference type="PANTHER" id="PTHR21344">
    <property type="entry name" value="RAL GTPASE-ACTIVATING PROTEIN SUBUNIT BETA"/>
    <property type="match status" value="1"/>
</dbReference>
<comment type="caution">
    <text evidence="3">The sequence shown here is derived from an EMBL/GenBank/DDBJ whole genome shotgun (WGS) entry which is preliminary data.</text>
</comment>
<name>A0A9P6M8Z8_9FUNG</name>
<evidence type="ECO:0000313" key="4">
    <source>
        <dbReference type="Proteomes" id="UP000749646"/>
    </source>
</evidence>
<dbReference type="PANTHER" id="PTHR21344:SF1">
    <property type="entry name" value="RAL GTPASE-ACTIVATING PROTEIN SUBUNIT BETA"/>
    <property type="match status" value="1"/>
</dbReference>
<dbReference type="Pfam" id="PF20412">
    <property type="entry name" value="RALGAPB_N"/>
    <property type="match status" value="1"/>
</dbReference>
<evidence type="ECO:0000313" key="3">
    <source>
        <dbReference type="EMBL" id="KAF9981113.1"/>
    </source>
</evidence>
<reference evidence="3" key="1">
    <citation type="journal article" date="2020" name="Fungal Divers.">
        <title>Resolving the Mortierellaceae phylogeny through synthesis of multi-gene phylogenetics and phylogenomics.</title>
        <authorList>
            <person name="Vandepol N."/>
            <person name="Liber J."/>
            <person name="Desiro A."/>
            <person name="Na H."/>
            <person name="Kennedy M."/>
            <person name="Barry K."/>
            <person name="Grigoriev I.V."/>
            <person name="Miller A.N."/>
            <person name="O'Donnell K."/>
            <person name="Stajich J.E."/>
            <person name="Bonito G."/>
        </authorList>
    </citation>
    <scope>NUCLEOTIDE SEQUENCE</scope>
    <source>
        <strain evidence="3">MES-2147</strain>
    </source>
</reference>
<dbReference type="InterPro" id="IPR046859">
    <property type="entry name" value="RGPA/RALGAPB_N"/>
</dbReference>
<gene>
    <name evidence="3" type="ORF">BGZ65_004311</name>
</gene>
<feature type="region of interest" description="Disordered" evidence="1">
    <location>
        <begin position="133"/>
        <end position="165"/>
    </location>
</feature>
<evidence type="ECO:0000259" key="2">
    <source>
        <dbReference type="Pfam" id="PF20412"/>
    </source>
</evidence>
<feature type="domain" description="Ral GTPase-activating protein subunit alpha/beta N-terminal" evidence="2">
    <location>
        <begin position="173"/>
        <end position="300"/>
    </location>
</feature>
<organism evidence="3 4">
    <name type="scientific">Modicella reniformis</name>
    <dbReference type="NCBI Taxonomy" id="1440133"/>
    <lineage>
        <taxon>Eukaryota</taxon>
        <taxon>Fungi</taxon>
        <taxon>Fungi incertae sedis</taxon>
        <taxon>Mucoromycota</taxon>
        <taxon>Mortierellomycotina</taxon>
        <taxon>Mortierellomycetes</taxon>
        <taxon>Mortierellales</taxon>
        <taxon>Mortierellaceae</taxon>
        <taxon>Modicella</taxon>
    </lineage>
</organism>
<evidence type="ECO:0000256" key="1">
    <source>
        <dbReference type="SAM" id="MobiDB-lite"/>
    </source>
</evidence>
<keyword evidence="4" id="KW-1185">Reference proteome</keyword>
<protein>
    <recommendedName>
        <fullName evidence="2">Ral GTPase-activating protein subunit alpha/beta N-terminal domain-containing protein</fullName>
    </recommendedName>
</protein>
<proteinExistence type="predicted"/>
<accession>A0A9P6M8Z8</accession>
<sequence length="314" mass="35389">MFLDWIAELGLLQHDPVSNVLARFPLSVKKTLITEVTSTLLLTASDLSLLSTMAHMQWAMEVLGQGFGLPLEELTITQDTTQLYSQWLFDPQTRPSAFRQAAGTADEQRLYQTIFHHYSLLFEVRSTLPPSPGISHLYNPPHHRHSTTPVSNSSSSSSTHATPTPQVPVGVLVQRHIELCKKVLTVLTMAGRQLGTSFSEDTWEVLLKVVLGVTDSLLREHPTRSPALVSEHSKMSEDLCEHLLRVLFELWLRSNIRQVYMWDILKKCFNGWTHRTPVLQQWAASSHGLCQRVVRLLYGPGQGTELVNLARPVK</sequence>
<dbReference type="EMBL" id="JAAAHW010003743">
    <property type="protein sequence ID" value="KAF9981113.1"/>
    <property type="molecule type" value="Genomic_DNA"/>
</dbReference>
<feature type="compositionally biased region" description="Low complexity" evidence="1">
    <location>
        <begin position="147"/>
        <end position="164"/>
    </location>
</feature>
<dbReference type="AlphaFoldDB" id="A0A9P6M8Z8"/>